<dbReference type="EMBL" id="BOON01000008">
    <property type="protein sequence ID" value="GII21492.1"/>
    <property type="molecule type" value="Genomic_DNA"/>
</dbReference>
<feature type="transmembrane region" description="Helical" evidence="6">
    <location>
        <begin position="315"/>
        <end position="335"/>
    </location>
</feature>
<keyword evidence="9" id="KW-1185">Reference proteome</keyword>
<evidence type="ECO:0000256" key="3">
    <source>
        <dbReference type="ARBA" id="ARBA00022692"/>
    </source>
</evidence>
<evidence type="ECO:0000256" key="2">
    <source>
        <dbReference type="ARBA" id="ARBA00022448"/>
    </source>
</evidence>
<feature type="transmembrane region" description="Helical" evidence="6">
    <location>
        <begin position="21"/>
        <end position="38"/>
    </location>
</feature>
<proteinExistence type="predicted"/>
<keyword evidence="3 6" id="KW-0812">Transmembrane</keyword>
<protein>
    <submittedName>
        <fullName evidence="8">MFS transporter</fullName>
    </submittedName>
</protein>
<keyword evidence="5 6" id="KW-0472">Membrane</keyword>
<evidence type="ECO:0000256" key="1">
    <source>
        <dbReference type="ARBA" id="ARBA00004651"/>
    </source>
</evidence>
<dbReference type="CDD" id="cd17316">
    <property type="entry name" value="MFS_SV2_like"/>
    <property type="match status" value="1"/>
</dbReference>
<dbReference type="Pfam" id="PF00083">
    <property type="entry name" value="Sugar_tr"/>
    <property type="match status" value="1"/>
</dbReference>
<feature type="transmembrane region" description="Helical" evidence="6">
    <location>
        <begin position="154"/>
        <end position="174"/>
    </location>
</feature>
<organism evidence="8 9">
    <name type="scientific">Planosporangium mesophilum</name>
    <dbReference type="NCBI Taxonomy" id="689768"/>
    <lineage>
        <taxon>Bacteria</taxon>
        <taxon>Bacillati</taxon>
        <taxon>Actinomycetota</taxon>
        <taxon>Actinomycetes</taxon>
        <taxon>Micromonosporales</taxon>
        <taxon>Micromonosporaceae</taxon>
        <taxon>Planosporangium</taxon>
    </lineage>
</organism>
<dbReference type="RefSeq" id="WP_168117529.1">
    <property type="nucleotide sequence ID" value="NZ_BOON01000008.1"/>
</dbReference>
<feature type="transmembrane region" description="Helical" evidence="6">
    <location>
        <begin position="121"/>
        <end position="142"/>
    </location>
</feature>
<dbReference type="Proteomes" id="UP000599074">
    <property type="component" value="Unassembled WGS sequence"/>
</dbReference>
<evidence type="ECO:0000313" key="8">
    <source>
        <dbReference type="EMBL" id="GII21492.1"/>
    </source>
</evidence>
<feature type="transmembrane region" description="Helical" evidence="6">
    <location>
        <begin position="439"/>
        <end position="462"/>
    </location>
</feature>
<sequence length="494" mass="54244">MTSTEQTVRSDVPARIDRLPWARFHWLVVVALGVAWVLDGLEIQMAASIASVLKDQNTLHLTAGEVGLTASIYLLGEVVGALVFGRLSDRLGRRNLFLVTLGIYLVFNGLSGFAWNLWSFLAMRFIAGMGIGGEYTAINSAIDELIPARYRGRVDIAINGTYWMGAMIGAASQLILLNPNILPKDIGWRVSLFVGPVIGLAIWQLRKHVPESPRWLLTHGRAEEAERTVREIEDRVRADGRELPELGEDAVIEVRPTEKVTYRQIARVMLRDYPSRSLLGFSMLVTQSFLYNAIFFTYGLVLAGFYHIPDQSIPWYFFPFALGNLLGPLLLGRLFDTWGRKPMIAGTYLLSAAILAVSGYLFWIGALNAVTQTILWCVVFFIASAGASSAYLTVSEIFPIELRAQAISFFFAIAQVVGGVIAPWVFAQLIGDAKNPTPLFYGYLVGAGLMAVGGLVALFYAVPAHGRSLEQVAKPLSVVSRVPSVDKPTRTATA</sequence>
<dbReference type="GO" id="GO:0022857">
    <property type="term" value="F:transmembrane transporter activity"/>
    <property type="evidence" value="ECO:0007669"/>
    <property type="project" value="InterPro"/>
</dbReference>
<dbReference type="Gene3D" id="1.20.1250.20">
    <property type="entry name" value="MFS general substrate transporter like domains"/>
    <property type="match status" value="1"/>
</dbReference>
<feature type="domain" description="Major facilitator superfamily (MFS) profile" evidence="7">
    <location>
        <begin position="28"/>
        <end position="465"/>
    </location>
</feature>
<dbReference type="AlphaFoldDB" id="A0A8J3TA85"/>
<dbReference type="InterPro" id="IPR005828">
    <property type="entry name" value="MFS_sugar_transport-like"/>
</dbReference>
<feature type="transmembrane region" description="Helical" evidence="6">
    <location>
        <begin position="406"/>
        <end position="427"/>
    </location>
</feature>
<evidence type="ECO:0000259" key="7">
    <source>
        <dbReference type="PROSITE" id="PS50850"/>
    </source>
</evidence>
<dbReference type="PROSITE" id="PS50850">
    <property type="entry name" value="MFS"/>
    <property type="match status" value="1"/>
</dbReference>
<dbReference type="GO" id="GO:0005886">
    <property type="term" value="C:plasma membrane"/>
    <property type="evidence" value="ECO:0007669"/>
    <property type="project" value="UniProtKB-SubCell"/>
</dbReference>
<gene>
    <name evidence="8" type="ORF">Pme01_10890</name>
</gene>
<keyword evidence="4 6" id="KW-1133">Transmembrane helix</keyword>
<dbReference type="SUPFAM" id="SSF103473">
    <property type="entry name" value="MFS general substrate transporter"/>
    <property type="match status" value="1"/>
</dbReference>
<name>A0A8J3TA85_9ACTN</name>
<dbReference type="PANTHER" id="PTHR23511">
    <property type="entry name" value="SYNAPTIC VESICLE GLYCOPROTEIN 2"/>
    <property type="match status" value="1"/>
</dbReference>
<feature type="transmembrane region" description="Helical" evidence="6">
    <location>
        <begin position="347"/>
        <end position="367"/>
    </location>
</feature>
<feature type="transmembrane region" description="Helical" evidence="6">
    <location>
        <begin position="96"/>
        <end position="115"/>
    </location>
</feature>
<comment type="subcellular location">
    <subcellularLocation>
        <location evidence="1">Cell membrane</location>
        <topology evidence="1">Multi-pass membrane protein</topology>
    </subcellularLocation>
</comment>
<feature type="transmembrane region" description="Helical" evidence="6">
    <location>
        <begin position="289"/>
        <end position="309"/>
    </location>
</feature>
<evidence type="ECO:0000256" key="6">
    <source>
        <dbReference type="SAM" id="Phobius"/>
    </source>
</evidence>
<evidence type="ECO:0000313" key="9">
    <source>
        <dbReference type="Proteomes" id="UP000599074"/>
    </source>
</evidence>
<evidence type="ECO:0000256" key="4">
    <source>
        <dbReference type="ARBA" id="ARBA00022989"/>
    </source>
</evidence>
<feature type="transmembrane region" description="Helical" evidence="6">
    <location>
        <begin position="58"/>
        <end position="84"/>
    </location>
</feature>
<dbReference type="InterPro" id="IPR036259">
    <property type="entry name" value="MFS_trans_sf"/>
</dbReference>
<feature type="transmembrane region" description="Helical" evidence="6">
    <location>
        <begin position="186"/>
        <end position="205"/>
    </location>
</feature>
<accession>A0A8J3TA85</accession>
<feature type="transmembrane region" description="Helical" evidence="6">
    <location>
        <begin position="373"/>
        <end position="394"/>
    </location>
</feature>
<evidence type="ECO:0000256" key="5">
    <source>
        <dbReference type="ARBA" id="ARBA00023136"/>
    </source>
</evidence>
<comment type="caution">
    <text evidence="8">The sequence shown here is derived from an EMBL/GenBank/DDBJ whole genome shotgun (WGS) entry which is preliminary data.</text>
</comment>
<reference evidence="8" key="1">
    <citation type="submission" date="2021-01" db="EMBL/GenBank/DDBJ databases">
        <title>Whole genome shotgun sequence of Planosporangium mesophilum NBRC 109066.</title>
        <authorList>
            <person name="Komaki H."/>
            <person name="Tamura T."/>
        </authorList>
    </citation>
    <scope>NUCLEOTIDE SEQUENCE</scope>
    <source>
        <strain evidence="8">NBRC 109066</strain>
    </source>
</reference>
<keyword evidence="2" id="KW-0813">Transport</keyword>
<dbReference type="InterPro" id="IPR020846">
    <property type="entry name" value="MFS_dom"/>
</dbReference>
<dbReference type="PANTHER" id="PTHR23511:SF34">
    <property type="entry name" value="SYNAPTIC VESICLE GLYCOPROTEIN 2"/>
    <property type="match status" value="1"/>
</dbReference>